<proteinExistence type="predicted"/>
<protein>
    <recommendedName>
        <fullName evidence="3">RRM domain-containing protein</fullName>
    </recommendedName>
</protein>
<gene>
    <name evidence="4" type="ORF">ACHAXA_010554</name>
</gene>
<dbReference type="SUPFAM" id="SSF54197">
    <property type="entry name" value="HIT-like"/>
    <property type="match status" value="1"/>
</dbReference>
<dbReference type="PANTHER" id="PTHR12072:SF4">
    <property type="entry name" value="CWF19-LIKE PROTEIN 1"/>
    <property type="match status" value="1"/>
</dbReference>
<feature type="region of interest" description="Disordered" evidence="2">
    <location>
        <begin position="438"/>
        <end position="485"/>
    </location>
</feature>
<sequence>MSRTKVLLVGPVNGRLRLLSEKLQTLQRSKAGPFDICLCSGPFFYRTTMVIQSADEDNQQKECDKVKEEAIRDGKDLANGLVVFDVPVLFVDVGDGLPEGIKDKLSAALDALKKDGDEIDLDEDVLDEEDGAEYGKRGEEAGNNMVVKSSPKGLFRIACNLYQLVGDDPRRQSHLLNGVADIVSVPLPLVVPQSSDNGSDRHTVSLTIGFLGPKIRLPCKSFEEKCKHTSFLGCDVLLSGEWGQGMSSLKCGALTAEDRRAIMASLGDDPAARERSLEMMGSWDVAELVAMSRPRYHVAPGPTIAVQIGEAAELRHRFVASLPYRYPASSSTSGEGGHAGRFLAIGSVMSSLEAKALGKAFKFIHAVGIVPLSYMDASDRELARESNLVVDCPYTDASYTTDNRDIAMGTGYINSGIVAQGGLSEARARRLAQEDAASTLGGGLSGGGAYRWQQRPMRKRTRDGDDGPGDDGEEPKRQAMEADNPDNCSLFLHGLHRDPGMTLTSDVLMDAFRPFGCVDVRFPKPKMNHHMQRHDPVSNKPSFAFLDFNSHEEALHCLADLNGEAVVRNIMLTLKWSSSSNKRPIQLQQYRTFNIGMLPPPPPPPPPFPPSNRRNRLTEAEAADSTTLFLRLPPSLDSSAYPTEMETLRLLSQETMEDELNVGVSLDSPERITAKDEPALRVTLRHPNVEMNYGFLEFCSHTAALTTLIALTGHEDGGLVAEEKLAVSCLISDDMMKKDISHLQGATLYWARGGQQSKSSDGNSINYGLKFKKQHFPADSRTDCWFCLASPSCEKHLIVAVFDDLYIAMPKGGVNAHHALIVPVEHGGNGAMVNRKLSPEMESVKAKLRLHARTALKKDLFVFERSIQTKGGYHPHVQCIPVDLNSGPTIQKMMMALASKAGFCLKEITGDLGLNALEDDWSDGYFYAEIPLPGGRDEFRRFIYRAGVVNDDSNTRQGTVPIQFGREVLAEVLRNPDISHWKACIVSQERETELTAEFRKSLMHQVLS</sequence>
<feature type="compositionally biased region" description="Gly residues" evidence="2">
    <location>
        <begin position="440"/>
        <end position="449"/>
    </location>
</feature>
<dbReference type="CDD" id="cd00590">
    <property type="entry name" value="RRM_SF"/>
    <property type="match status" value="1"/>
</dbReference>
<dbReference type="Gene3D" id="3.30.70.330">
    <property type="match status" value="1"/>
</dbReference>
<dbReference type="InterPro" id="IPR006768">
    <property type="entry name" value="Cwf19-like_C_dom-1"/>
</dbReference>
<evidence type="ECO:0000256" key="1">
    <source>
        <dbReference type="PROSITE-ProRule" id="PRU00176"/>
    </source>
</evidence>
<evidence type="ECO:0000313" key="4">
    <source>
        <dbReference type="EMBL" id="KAL3811585.1"/>
    </source>
</evidence>
<organism evidence="4 5">
    <name type="scientific">Cyclostephanos tholiformis</name>
    <dbReference type="NCBI Taxonomy" id="382380"/>
    <lineage>
        <taxon>Eukaryota</taxon>
        <taxon>Sar</taxon>
        <taxon>Stramenopiles</taxon>
        <taxon>Ochrophyta</taxon>
        <taxon>Bacillariophyta</taxon>
        <taxon>Coscinodiscophyceae</taxon>
        <taxon>Thalassiosirophycidae</taxon>
        <taxon>Stephanodiscales</taxon>
        <taxon>Stephanodiscaceae</taxon>
        <taxon>Cyclostephanos</taxon>
    </lineage>
</organism>
<dbReference type="InterPro" id="IPR000504">
    <property type="entry name" value="RRM_dom"/>
</dbReference>
<dbReference type="PANTHER" id="PTHR12072">
    <property type="entry name" value="CWF19, CELL CYCLE CONTROL PROTEIN"/>
    <property type="match status" value="1"/>
</dbReference>
<comment type="caution">
    <text evidence="4">The sequence shown here is derived from an EMBL/GenBank/DDBJ whole genome shotgun (WGS) entry which is preliminary data.</text>
</comment>
<dbReference type="InterPro" id="IPR012677">
    <property type="entry name" value="Nucleotide-bd_a/b_plait_sf"/>
</dbReference>
<dbReference type="PROSITE" id="PS50102">
    <property type="entry name" value="RRM"/>
    <property type="match status" value="1"/>
</dbReference>
<evidence type="ECO:0000259" key="3">
    <source>
        <dbReference type="PROSITE" id="PS50102"/>
    </source>
</evidence>
<dbReference type="SMART" id="SM00360">
    <property type="entry name" value="RRM"/>
    <property type="match status" value="1"/>
</dbReference>
<keyword evidence="1" id="KW-0694">RNA-binding</keyword>
<dbReference type="InterPro" id="IPR040194">
    <property type="entry name" value="Cwf19-like"/>
</dbReference>
<dbReference type="AlphaFoldDB" id="A0ABD3RF05"/>
<dbReference type="Pfam" id="PF04677">
    <property type="entry name" value="CwfJ_C_1"/>
    <property type="match status" value="1"/>
</dbReference>
<keyword evidence="5" id="KW-1185">Reference proteome</keyword>
<name>A0ABD3RF05_9STRA</name>
<dbReference type="InterPro" id="IPR035979">
    <property type="entry name" value="RBD_domain_sf"/>
</dbReference>
<dbReference type="EMBL" id="JALLPB020000250">
    <property type="protein sequence ID" value="KAL3811585.1"/>
    <property type="molecule type" value="Genomic_DNA"/>
</dbReference>
<evidence type="ECO:0000256" key="2">
    <source>
        <dbReference type="SAM" id="MobiDB-lite"/>
    </source>
</evidence>
<dbReference type="SUPFAM" id="SSF54928">
    <property type="entry name" value="RNA-binding domain, RBD"/>
    <property type="match status" value="1"/>
</dbReference>
<evidence type="ECO:0000313" key="5">
    <source>
        <dbReference type="Proteomes" id="UP001530377"/>
    </source>
</evidence>
<dbReference type="InterPro" id="IPR036265">
    <property type="entry name" value="HIT-like_sf"/>
</dbReference>
<feature type="domain" description="RRM" evidence="3">
    <location>
        <begin position="488"/>
        <end position="579"/>
    </location>
</feature>
<accession>A0ABD3RF05</accession>
<dbReference type="GO" id="GO:0003723">
    <property type="term" value="F:RNA binding"/>
    <property type="evidence" value="ECO:0007669"/>
    <property type="project" value="UniProtKB-UniRule"/>
</dbReference>
<dbReference type="Proteomes" id="UP001530377">
    <property type="component" value="Unassembled WGS sequence"/>
</dbReference>
<reference evidence="4 5" key="1">
    <citation type="submission" date="2024-10" db="EMBL/GenBank/DDBJ databases">
        <title>Updated reference genomes for cyclostephanoid diatoms.</title>
        <authorList>
            <person name="Roberts W.R."/>
            <person name="Alverson A.J."/>
        </authorList>
    </citation>
    <scope>NUCLEOTIDE SEQUENCE [LARGE SCALE GENOMIC DNA]</scope>
    <source>
        <strain evidence="4 5">AJA228-03</strain>
    </source>
</reference>